<dbReference type="EMBL" id="CP000698">
    <property type="protein sequence ID" value="ABQ24591.1"/>
    <property type="molecule type" value="Genomic_DNA"/>
</dbReference>
<proteinExistence type="inferred from homology"/>
<evidence type="ECO:0000256" key="2">
    <source>
        <dbReference type="ARBA" id="ARBA00023224"/>
    </source>
</evidence>
<feature type="transmembrane region" description="Helical" evidence="6">
    <location>
        <begin position="20"/>
        <end position="42"/>
    </location>
</feature>
<gene>
    <name evidence="9" type="ordered locus">Gura_0375</name>
</gene>
<dbReference type="CDD" id="cd11386">
    <property type="entry name" value="MCP_signal"/>
    <property type="match status" value="1"/>
</dbReference>
<protein>
    <submittedName>
        <fullName evidence="9">Methyl-accepting chemotaxis sensory transducer</fullName>
    </submittedName>
</protein>
<dbReference type="HOGENOM" id="CLU_000445_107_27_7"/>
<dbReference type="KEGG" id="gur:Gura_0375"/>
<dbReference type="InterPro" id="IPR004089">
    <property type="entry name" value="MCPsignal_dom"/>
</dbReference>
<sequence length="674" mass="72603">MHFIRKMAKFYKDLPVKIKLMLFVCCFSGWLVVIGALGVWSARSISAGLGKSVNTVRQVTLCNGLKNDFLYLRLDLVYSLIHSAPTRFESAIRDAEQRIKTISGGIDALSARKLDKDEKALLQQFSAGFNAYREQALKLIDKSRAAFTSGDAKARAEAVRFSIDVVAPLFQDPGDAITELVEHNGMVSAAMYKKEMAEYGRLVKVIIVAAGLAVTLGVLFGWIIVRSIVSPLGKTLLAVNAVTAGDLTVTVPVEADDEMGRLAEGINEMVAQTGLVVAYLSQNSLRVEEAANQLYSNSKQIATGAEEVAAQVGTVAVAAEQMSATSNDIAANCQNASQRAERVNASATAGGAVVEGTTHIMATIAEQVRSTAQTVGNLGARSDQIGEIVNTIEDIADQTNLLALNAAIEAARAGEQGRGFAVVADEVRRLAERTTKATKEISALIHDVQSETYKVVGAMRDGVLQVENGTAEAAKSGEALHEILEQIDELNNQVNTIATAAEEQSATTAEITNNIHQVNQVVSSSIKQSHSSTEAAFNLTSLAKELHSLVGRFKVGTAENTATASMARTDHMVFVERIAKAVKGEMSLQSDTLPDHRHCRFGKWYYDAGARYCGHLTAYRDIEQPHVLIHQLAKQAVTAKEHGAQAEAEQILEKLRGASRNIDTLLEELVKQSQ</sequence>
<dbReference type="PRINTS" id="PR00260">
    <property type="entry name" value="CHEMTRNSDUCR"/>
</dbReference>
<keyword evidence="6" id="KW-0472">Membrane</keyword>
<keyword evidence="2 4" id="KW-0807">Transducer</keyword>
<dbReference type="GO" id="GO:0007165">
    <property type="term" value="P:signal transduction"/>
    <property type="evidence" value="ECO:0007669"/>
    <property type="project" value="UniProtKB-KW"/>
</dbReference>
<feature type="transmembrane region" description="Helical" evidence="6">
    <location>
        <begin position="202"/>
        <end position="225"/>
    </location>
</feature>
<dbReference type="PANTHER" id="PTHR32089:SF112">
    <property type="entry name" value="LYSOZYME-LIKE PROTEIN-RELATED"/>
    <property type="match status" value="1"/>
</dbReference>
<evidence type="ECO:0000313" key="10">
    <source>
        <dbReference type="Proteomes" id="UP000006695"/>
    </source>
</evidence>
<feature type="domain" description="Methyl-accepting transducer" evidence="7">
    <location>
        <begin position="283"/>
        <end position="519"/>
    </location>
</feature>
<reference evidence="9 10" key="1">
    <citation type="submission" date="2007-05" db="EMBL/GenBank/DDBJ databases">
        <title>Complete sequence of Geobacter uraniireducens Rf4.</title>
        <authorList>
            <consortium name="US DOE Joint Genome Institute"/>
            <person name="Copeland A."/>
            <person name="Lucas S."/>
            <person name="Lapidus A."/>
            <person name="Barry K."/>
            <person name="Detter J.C."/>
            <person name="Glavina del Rio T."/>
            <person name="Hammon N."/>
            <person name="Israni S."/>
            <person name="Dalin E."/>
            <person name="Tice H."/>
            <person name="Pitluck S."/>
            <person name="Chertkov O."/>
            <person name="Brettin T."/>
            <person name="Bruce D."/>
            <person name="Han C."/>
            <person name="Schmutz J."/>
            <person name="Larimer F."/>
            <person name="Land M."/>
            <person name="Hauser L."/>
            <person name="Kyrpides N."/>
            <person name="Mikhailova N."/>
            <person name="Shelobolina E."/>
            <person name="Aklujkar M."/>
            <person name="Lovley D."/>
            <person name="Richardson P."/>
        </authorList>
    </citation>
    <scope>NUCLEOTIDE SEQUENCE [LARGE SCALE GENOMIC DNA]</scope>
    <source>
        <strain evidence="9 10">Rf4</strain>
    </source>
</reference>
<evidence type="ECO:0000256" key="1">
    <source>
        <dbReference type="ARBA" id="ARBA00004370"/>
    </source>
</evidence>
<dbReference type="PROSITE" id="PS50885">
    <property type="entry name" value="HAMP"/>
    <property type="match status" value="1"/>
</dbReference>
<dbReference type="CDD" id="cd06225">
    <property type="entry name" value="HAMP"/>
    <property type="match status" value="1"/>
</dbReference>
<dbReference type="PROSITE" id="PS50111">
    <property type="entry name" value="CHEMOTAXIS_TRANSDUC_2"/>
    <property type="match status" value="1"/>
</dbReference>
<keyword evidence="6" id="KW-1133">Transmembrane helix</keyword>
<dbReference type="AlphaFoldDB" id="A5GCV9"/>
<keyword evidence="6" id="KW-0812">Transmembrane</keyword>
<dbReference type="Pfam" id="PF00015">
    <property type="entry name" value="MCPsignal"/>
    <property type="match status" value="1"/>
</dbReference>
<evidence type="ECO:0000259" key="8">
    <source>
        <dbReference type="PROSITE" id="PS50885"/>
    </source>
</evidence>
<name>A5GCV9_GEOUR</name>
<evidence type="ECO:0000256" key="5">
    <source>
        <dbReference type="SAM" id="Coils"/>
    </source>
</evidence>
<keyword evidence="10" id="KW-1185">Reference proteome</keyword>
<keyword evidence="5" id="KW-0175">Coiled coil</keyword>
<evidence type="ECO:0000256" key="4">
    <source>
        <dbReference type="PROSITE-ProRule" id="PRU00284"/>
    </source>
</evidence>
<dbReference type="GO" id="GO:0016020">
    <property type="term" value="C:membrane"/>
    <property type="evidence" value="ECO:0007669"/>
    <property type="project" value="UniProtKB-SubCell"/>
</dbReference>
<dbReference type="SMART" id="SM00283">
    <property type="entry name" value="MA"/>
    <property type="match status" value="1"/>
</dbReference>
<dbReference type="InterPro" id="IPR025991">
    <property type="entry name" value="Chemoreceptor_zinc-bind_dom"/>
</dbReference>
<dbReference type="Pfam" id="PF13682">
    <property type="entry name" value="CZB"/>
    <property type="match status" value="1"/>
</dbReference>
<dbReference type="Pfam" id="PF00672">
    <property type="entry name" value="HAMP"/>
    <property type="match status" value="1"/>
</dbReference>
<dbReference type="Gene3D" id="1.10.287.950">
    <property type="entry name" value="Methyl-accepting chemotaxis protein"/>
    <property type="match status" value="1"/>
</dbReference>
<evidence type="ECO:0000256" key="6">
    <source>
        <dbReference type="SAM" id="Phobius"/>
    </source>
</evidence>
<dbReference type="STRING" id="351605.Gura_0375"/>
<dbReference type="Gene3D" id="1.20.120.30">
    <property type="entry name" value="Aspartate receptor, ligand-binding domain"/>
    <property type="match status" value="1"/>
</dbReference>
<feature type="coiled-coil region" evidence="5">
    <location>
        <begin position="473"/>
        <end position="500"/>
    </location>
</feature>
<evidence type="ECO:0000259" key="7">
    <source>
        <dbReference type="PROSITE" id="PS50111"/>
    </source>
</evidence>
<dbReference type="PANTHER" id="PTHR32089">
    <property type="entry name" value="METHYL-ACCEPTING CHEMOTAXIS PROTEIN MCPB"/>
    <property type="match status" value="1"/>
</dbReference>
<evidence type="ECO:0000313" key="9">
    <source>
        <dbReference type="EMBL" id="ABQ24591.1"/>
    </source>
</evidence>
<dbReference type="FunFam" id="1.10.287.950:FF:000001">
    <property type="entry name" value="Methyl-accepting chemotaxis sensory transducer"/>
    <property type="match status" value="1"/>
</dbReference>
<organism evidence="9 10">
    <name type="scientific">Geotalea uraniireducens (strain Rf4)</name>
    <name type="common">Geobacter uraniireducens</name>
    <dbReference type="NCBI Taxonomy" id="351605"/>
    <lineage>
        <taxon>Bacteria</taxon>
        <taxon>Pseudomonadati</taxon>
        <taxon>Thermodesulfobacteriota</taxon>
        <taxon>Desulfuromonadia</taxon>
        <taxon>Geobacterales</taxon>
        <taxon>Geobacteraceae</taxon>
        <taxon>Geotalea</taxon>
    </lineage>
</organism>
<comment type="subcellular location">
    <subcellularLocation>
        <location evidence="1">Membrane</location>
    </subcellularLocation>
</comment>
<dbReference type="SUPFAM" id="SSF58104">
    <property type="entry name" value="Methyl-accepting chemotaxis protein (MCP) signaling domain"/>
    <property type="match status" value="1"/>
</dbReference>
<comment type="similarity">
    <text evidence="3">Belongs to the methyl-accepting chemotaxis (MCP) protein family.</text>
</comment>
<dbReference type="GO" id="GO:0004888">
    <property type="term" value="F:transmembrane signaling receptor activity"/>
    <property type="evidence" value="ECO:0007669"/>
    <property type="project" value="InterPro"/>
</dbReference>
<feature type="domain" description="HAMP" evidence="8">
    <location>
        <begin position="226"/>
        <end position="278"/>
    </location>
</feature>
<dbReference type="SMART" id="SM00304">
    <property type="entry name" value="HAMP"/>
    <property type="match status" value="1"/>
</dbReference>
<dbReference type="Pfam" id="PF12729">
    <property type="entry name" value="4HB_MCP_1"/>
    <property type="match status" value="1"/>
</dbReference>
<dbReference type="GO" id="GO:0006935">
    <property type="term" value="P:chemotaxis"/>
    <property type="evidence" value="ECO:0007669"/>
    <property type="project" value="InterPro"/>
</dbReference>
<accession>A5GCV9</accession>
<evidence type="ECO:0000256" key="3">
    <source>
        <dbReference type="ARBA" id="ARBA00029447"/>
    </source>
</evidence>
<dbReference type="Proteomes" id="UP000006695">
    <property type="component" value="Chromosome"/>
</dbReference>
<dbReference type="InterPro" id="IPR004090">
    <property type="entry name" value="Chemotax_Me-accpt_rcpt"/>
</dbReference>
<dbReference type="InterPro" id="IPR003660">
    <property type="entry name" value="HAMP_dom"/>
</dbReference>
<dbReference type="InterPro" id="IPR024478">
    <property type="entry name" value="HlyB_4HB_MCP"/>
</dbReference>